<dbReference type="InterPro" id="IPR014030">
    <property type="entry name" value="Ketoacyl_synth_N"/>
</dbReference>
<dbReference type="PROSITE" id="PS00606">
    <property type="entry name" value="KS3_1"/>
    <property type="match status" value="1"/>
</dbReference>
<evidence type="ECO:0000256" key="1">
    <source>
        <dbReference type="ARBA" id="ARBA00022450"/>
    </source>
</evidence>
<protein>
    <submittedName>
        <fullName evidence="7">Type I polyketide synthase</fullName>
    </submittedName>
</protein>
<organism evidence="7 8">
    <name type="scientific">Colletotrichum higginsianum (strain IMI 349063)</name>
    <name type="common">Crucifer anthracnose fungus</name>
    <dbReference type="NCBI Taxonomy" id="759273"/>
    <lineage>
        <taxon>Eukaryota</taxon>
        <taxon>Fungi</taxon>
        <taxon>Dikarya</taxon>
        <taxon>Ascomycota</taxon>
        <taxon>Pezizomycotina</taxon>
        <taxon>Sordariomycetes</taxon>
        <taxon>Hypocreomycetidae</taxon>
        <taxon>Glomerellales</taxon>
        <taxon>Glomerellaceae</taxon>
        <taxon>Colletotrichum</taxon>
        <taxon>Colletotrichum destructivum species complex</taxon>
    </lineage>
</organism>
<dbReference type="GeneID" id="28872999"/>
<name>A0A1B7XSF2_COLHI</name>
<dbReference type="OrthoDB" id="4845845at2759"/>
<dbReference type="InterPro" id="IPR018201">
    <property type="entry name" value="Ketoacyl_synth_AS"/>
</dbReference>
<dbReference type="Pfam" id="PF16197">
    <property type="entry name" value="KAsynt_C_assoc"/>
    <property type="match status" value="1"/>
</dbReference>
<keyword evidence="3" id="KW-0808">Transferase</keyword>
<proteinExistence type="predicted"/>
<dbReference type="AlphaFoldDB" id="A0A1B7XSF2"/>
<dbReference type="InterPro" id="IPR016039">
    <property type="entry name" value="Thiolase-like"/>
</dbReference>
<keyword evidence="4" id="KW-0560">Oxidoreductase</keyword>
<evidence type="ECO:0000259" key="6">
    <source>
        <dbReference type="PROSITE" id="PS52004"/>
    </source>
</evidence>
<dbReference type="RefSeq" id="XP_018151210.1">
    <property type="nucleotide sequence ID" value="XM_018308892.1"/>
</dbReference>
<gene>
    <name evidence="7" type="ORF">CH63R_13918</name>
</gene>
<evidence type="ECO:0000256" key="4">
    <source>
        <dbReference type="ARBA" id="ARBA00023002"/>
    </source>
</evidence>
<comment type="caution">
    <text evidence="7">The sequence shown here is derived from an EMBL/GenBank/DDBJ whole genome shotgun (WGS) entry which is preliminary data.</text>
</comment>
<dbReference type="Proteomes" id="UP000092177">
    <property type="component" value="Chromosome 10"/>
</dbReference>
<keyword evidence="1" id="KW-0596">Phosphopantetheine</keyword>
<dbReference type="PROSITE" id="PS52004">
    <property type="entry name" value="KS3_2"/>
    <property type="match status" value="1"/>
</dbReference>
<evidence type="ECO:0000313" key="7">
    <source>
        <dbReference type="EMBL" id="OBR02692.1"/>
    </source>
</evidence>
<dbReference type="PANTHER" id="PTHR43775">
    <property type="entry name" value="FATTY ACID SYNTHASE"/>
    <property type="match status" value="1"/>
</dbReference>
<evidence type="ECO:0000256" key="5">
    <source>
        <dbReference type="SAM" id="MobiDB-lite"/>
    </source>
</evidence>
<dbReference type="Pfam" id="PF00109">
    <property type="entry name" value="ketoacyl-synt"/>
    <property type="match status" value="1"/>
</dbReference>
<accession>A0A1B7XSF2</accession>
<dbReference type="SUPFAM" id="SSF53901">
    <property type="entry name" value="Thiolase-like"/>
    <property type="match status" value="1"/>
</dbReference>
<dbReference type="Pfam" id="PF00698">
    <property type="entry name" value="Acyl_transf_1"/>
    <property type="match status" value="1"/>
</dbReference>
<dbReference type="CDD" id="cd00833">
    <property type="entry name" value="PKS"/>
    <property type="match status" value="1"/>
</dbReference>
<dbReference type="GO" id="GO:0004312">
    <property type="term" value="F:fatty acid synthase activity"/>
    <property type="evidence" value="ECO:0007669"/>
    <property type="project" value="TreeGrafter"/>
</dbReference>
<evidence type="ECO:0000313" key="8">
    <source>
        <dbReference type="Proteomes" id="UP000092177"/>
    </source>
</evidence>
<dbReference type="Gene3D" id="3.40.366.10">
    <property type="entry name" value="Malonyl-Coenzyme A Acyl Carrier Protein, domain 2"/>
    <property type="match status" value="1"/>
</dbReference>
<dbReference type="GO" id="GO:0006633">
    <property type="term" value="P:fatty acid biosynthetic process"/>
    <property type="evidence" value="ECO:0007669"/>
    <property type="project" value="InterPro"/>
</dbReference>
<feature type="domain" description="Ketosynthase family 3 (KS3)" evidence="6">
    <location>
        <begin position="29"/>
        <end position="454"/>
    </location>
</feature>
<sequence length="705" mass="76029">MAPYMSHGSSSSELSSPVDGMHSPRGGPADPVAVIGMSCKFSGEATTPEKLWQLVVDGRDGWTTIPKSRFNADAFYDTDHAKIGMSNVVGGHFLKEDVAEFDASFFNFTAEIAKAMDPQIRLLLESVFETSENAGVPLQKLAGSDTSVFVGSFSRDYHDSLLRDPDTLPRTTLTGNGVAMMSNRISHFFDLRGPSLTTDTGCSASLAALHLAVNSIRNGESRMAIVGASNLLLNPDPFIIMSSLGVLGADGRCFAWDSRANGYGRGEGMATLLLKPLRDAMADGDPIHAVIRETAINQDGKTPTITSPSSEAQEELIRACYRRAGLDPAKTPYVEAHMTGTPTGDPIEAKAISCVFGKGRGVSNPVLVGSIKTNLGHLEASSGIVGVIKAIMMLKHGVIPPSLNYEQANPNIDMNSLGVQVPTSTREWPKDMPRRISVNNYGYGGTNGHVIIDGAVEHVREYSTAAERFDHPRLIVMSSKDFNVTNRMVANLKDYLEVRKSSDQKVSLDDLAYTLHARRSHFSWRAAISSTSCHEDITEALEDPTRKTVALAKEAPRIGYVFNGQGAQWHAMGRELIAIYPVFRKALLQADIVLEDYGADWSLIEELQRGEKSTRVNEPRLSQPVCVALQVCLVDLLNSWGIHPSAVASHSSGEIAAAYAAGALTFEEALGVAYFRGHLTEKHHSASRVPGGMMAVGLGAEDALS</sequence>
<feature type="region of interest" description="Disordered" evidence="5">
    <location>
        <begin position="1"/>
        <end position="29"/>
    </location>
</feature>
<dbReference type="Pfam" id="PF02801">
    <property type="entry name" value="Ketoacyl-synt_C"/>
    <property type="match status" value="1"/>
</dbReference>
<dbReference type="InterPro" id="IPR014043">
    <property type="entry name" value="Acyl_transferase_dom"/>
</dbReference>
<evidence type="ECO:0000256" key="2">
    <source>
        <dbReference type="ARBA" id="ARBA00022553"/>
    </source>
</evidence>
<dbReference type="VEuPathDB" id="FungiDB:CH63R_13918"/>
<dbReference type="KEGG" id="chig:CH63R_13918"/>
<dbReference type="InterPro" id="IPR016035">
    <property type="entry name" value="Acyl_Trfase/lysoPLipase"/>
</dbReference>
<dbReference type="InterPro" id="IPR020841">
    <property type="entry name" value="PKS_Beta-ketoAc_synthase_dom"/>
</dbReference>
<dbReference type="InterPro" id="IPR001227">
    <property type="entry name" value="Ac_transferase_dom_sf"/>
</dbReference>
<dbReference type="InterPro" id="IPR032821">
    <property type="entry name" value="PKS_assoc"/>
</dbReference>
<dbReference type="SMART" id="SM00827">
    <property type="entry name" value="PKS_AT"/>
    <property type="match status" value="1"/>
</dbReference>
<keyword evidence="2" id="KW-0597">Phosphoprotein</keyword>
<dbReference type="GO" id="GO:0004315">
    <property type="term" value="F:3-oxoacyl-[acyl-carrier-protein] synthase activity"/>
    <property type="evidence" value="ECO:0007669"/>
    <property type="project" value="InterPro"/>
</dbReference>
<dbReference type="SMART" id="SM00825">
    <property type="entry name" value="PKS_KS"/>
    <property type="match status" value="1"/>
</dbReference>
<dbReference type="InterPro" id="IPR050091">
    <property type="entry name" value="PKS_NRPS_Biosynth_Enz"/>
</dbReference>
<dbReference type="GO" id="GO:0016491">
    <property type="term" value="F:oxidoreductase activity"/>
    <property type="evidence" value="ECO:0007669"/>
    <property type="project" value="UniProtKB-KW"/>
</dbReference>
<keyword evidence="8" id="KW-1185">Reference proteome</keyword>
<evidence type="ECO:0000256" key="3">
    <source>
        <dbReference type="ARBA" id="ARBA00022679"/>
    </source>
</evidence>
<dbReference type="EMBL" id="LTAN01000010">
    <property type="protein sequence ID" value="OBR02692.1"/>
    <property type="molecule type" value="Genomic_DNA"/>
</dbReference>
<reference evidence="8" key="1">
    <citation type="journal article" date="2017" name="BMC Genomics">
        <title>Gapless genome assembly of Colletotrichum higginsianum reveals chromosome structure and association of transposable elements with secondary metabolite gene clusters.</title>
        <authorList>
            <person name="Dallery J.-F."/>
            <person name="Lapalu N."/>
            <person name="Zampounis A."/>
            <person name="Pigne S."/>
            <person name="Luyten I."/>
            <person name="Amselem J."/>
            <person name="Wittenberg A.H.J."/>
            <person name="Zhou S."/>
            <person name="de Queiroz M.V."/>
            <person name="Robin G.P."/>
            <person name="Auger A."/>
            <person name="Hainaut M."/>
            <person name="Henrissat B."/>
            <person name="Kim K.-T."/>
            <person name="Lee Y.-H."/>
            <person name="Lespinet O."/>
            <person name="Schwartz D.C."/>
            <person name="Thon M.R."/>
            <person name="O'Connell R.J."/>
        </authorList>
    </citation>
    <scope>NUCLEOTIDE SEQUENCE [LARGE SCALE GENOMIC DNA]</scope>
    <source>
        <strain evidence="8">IMI 349063</strain>
    </source>
</reference>
<dbReference type="PANTHER" id="PTHR43775:SF29">
    <property type="entry name" value="ASPERFURANONE POLYKETIDE SYNTHASE AFOG-RELATED"/>
    <property type="match status" value="1"/>
</dbReference>
<feature type="compositionally biased region" description="Low complexity" evidence="5">
    <location>
        <begin position="1"/>
        <end position="16"/>
    </location>
</feature>
<dbReference type="Gene3D" id="3.40.47.10">
    <property type="match status" value="1"/>
</dbReference>
<dbReference type="SUPFAM" id="SSF52151">
    <property type="entry name" value="FabD/lysophospholipase-like"/>
    <property type="match status" value="1"/>
</dbReference>
<dbReference type="InterPro" id="IPR014031">
    <property type="entry name" value="Ketoacyl_synth_C"/>
</dbReference>
<dbReference type="GO" id="GO:0044550">
    <property type="term" value="P:secondary metabolite biosynthetic process"/>
    <property type="evidence" value="ECO:0007669"/>
    <property type="project" value="TreeGrafter"/>
</dbReference>